<reference evidence="1 2" key="1">
    <citation type="submission" date="2018-03" db="EMBL/GenBank/DDBJ databases">
        <title>Diversity of phytobeneficial traits revealed by whole-genome analysis of worldwide-isolated phenazine-producing Pseudomonas spp.</title>
        <authorList>
            <person name="Biessy A."/>
            <person name="Novinscak A."/>
            <person name="Blom J."/>
            <person name="Leger G."/>
            <person name="Thomashow L.S."/>
            <person name="Cazorla F.M."/>
            <person name="Josic D."/>
            <person name="Filion M."/>
        </authorList>
    </citation>
    <scope>NUCLEOTIDE SEQUENCE [LARGE SCALE GENOMIC DNA]</scope>
    <source>
        <strain evidence="1 2">ChPhzS24</strain>
    </source>
</reference>
<dbReference type="AlphaFoldDB" id="A0AAD1E4J5"/>
<evidence type="ECO:0000313" key="1">
    <source>
        <dbReference type="EMBL" id="AZE28067.1"/>
    </source>
</evidence>
<name>A0AAD1E4J5_9PSED</name>
<sequence length="213" mass="23659">MSKQVLYCVTSGTVIEWQDTEVLAYAATAEGNRVLQVTAEQWKQKETLHYVFDGELTKVGQPSPSHAHRWDGVQWTLDAEQAKQLEQEEGARLCALLDSAADKVRLVIVGDPLRTLEYERAATQAQSFKDAGYPAKAVPLFVSAWAVKGRTVEEAAEDILRKSADFNDRLLTLRTLRLKAKEKIRAHVAKGKMEQVRAVADGAVQAIHNCVQS</sequence>
<proteinExistence type="predicted"/>
<dbReference type="Proteomes" id="UP000280455">
    <property type="component" value="Chromosome"/>
</dbReference>
<protein>
    <submittedName>
        <fullName evidence="1">Tail fiber assembly-like protein</fullName>
    </submittedName>
</protein>
<dbReference type="RefSeq" id="WP_124301195.1">
    <property type="nucleotide sequence ID" value="NZ_CP027749.1"/>
</dbReference>
<organism evidence="1 2">
    <name type="scientific">Pseudomonas chlororaphis subsp. aureofaciens</name>
    <dbReference type="NCBI Taxonomy" id="587851"/>
    <lineage>
        <taxon>Bacteria</taxon>
        <taxon>Pseudomonadati</taxon>
        <taxon>Pseudomonadota</taxon>
        <taxon>Gammaproteobacteria</taxon>
        <taxon>Pseudomonadales</taxon>
        <taxon>Pseudomonadaceae</taxon>
        <taxon>Pseudomonas</taxon>
    </lineage>
</organism>
<gene>
    <name evidence="1" type="ORF">C4K07_1263</name>
</gene>
<evidence type="ECO:0000313" key="2">
    <source>
        <dbReference type="Proteomes" id="UP000280455"/>
    </source>
</evidence>
<accession>A0AAD1E4J5</accession>
<dbReference type="EMBL" id="CP027750">
    <property type="protein sequence ID" value="AZE28067.1"/>
    <property type="molecule type" value="Genomic_DNA"/>
</dbReference>